<dbReference type="AlphaFoldDB" id="B9I8G5"/>
<keyword evidence="2" id="KW-1185">Reference proteome</keyword>
<dbReference type="EMBL" id="CM009302">
    <property type="protein sequence ID" value="PNT07481.1"/>
    <property type="molecule type" value="Genomic_DNA"/>
</dbReference>
<gene>
    <name evidence="1" type="ORF">POPTR_013G088500</name>
</gene>
<organism evidence="1 2">
    <name type="scientific">Populus trichocarpa</name>
    <name type="common">Western balsam poplar</name>
    <name type="synonym">Populus balsamifera subsp. trichocarpa</name>
    <dbReference type="NCBI Taxonomy" id="3694"/>
    <lineage>
        <taxon>Eukaryota</taxon>
        <taxon>Viridiplantae</taxon>
        <taxon>Streptophyta</taxon>
        <taxon>Embryophyta</taxon>
        <taxon>Tracheophyta</taxon>
        <taxon>Spermatophyta</taxon>
        <taxon>Magnoliopsida</taxon>
        <taxon>eudicotyledons</taxon>
        <taxon>Gunneridae</taxon>
        <taxon>Pentapetalae</taxon>
        <taxon>rosids</taxon>
        <taxon>fabids</taxon>
        <taxon>Malpighiales</taxon>
        <taxon>Salicaceae</taxon>
        <taxon>Saliceae</taxon>
        <taxon>Populus</taxon>
    </lineage>
</organism>
<dbReference type="HOGENOM" id="CLU_2254771_0_0_1"/>
<protein>
    <submittedName>
        <fullName evidence="1">Uncharacterized protein</fullName>
    </submittedName>
</protein>
<sequence>MALNWRGEVAVGLERKREPLALASPRRTAWWSEFKGMALELPKEPSVRPPEEGAGEPDICMGLFLRGDKTLASLEKLAKSAKTTFDRGGVEVGEGDCTGEQLLD</sequence>
<accession>B9I8G5</accession>
<dbReference type="InParanoid" id="B9I8G5"/>
<evidence type="ECO:0000313" key="1">
    <source>
        <dbReference type="EMBL" id="PNT07481.1"/>
    </source>
</evidence>
<evidence type="ECO:0000313" key="2">
    <source>
        <dbReference type="Proteomes" id="UP000006729"/>
    </source>
</evidence>
<reference evidence="1 2" key="1">
    <citation type="journal article" date="2006" name="Science">
        <title>The genome of black cottonwood, Populus trichocarpa (Torr. &amp; Gray).</title>
        <authorList>
            <person name="Tuskan G.A."/>
            <person name="Difazio S."/>
            <person name="Jansson S."/>
            <person name="Bohlmann J."/>
            <person name="Grigoriev I."/>
            <person name="Hellsten U."/>
            <person name="Putnam N."/>
            <person name="Ralph S."/>
            <person name="Rombauts S."/>
            <person name="Salamov A."/>
            <person name="Schein J."/>
            <person name="Sterck L."/>
            <person name="Aerts A."/>
            <person name="Bhalerao R.R."/>
            <person name="Bhalerao R.P."/>
            <person name="Blaudez D."/>
            <person name="Boerjan W."/>
            <person name="Brun A."/>
            <person name="Brunner A."/>
            <person name="Busov V."/>
            <person name="Campbell M."/>
            <person name="Carlson J."/>
            <person name="Chalot M."/>
            <person name="Chapman J."/>
            <person name="Chen G.L."/>
            <person name="Cooper D."/>
            <person name="Coutinho P.M."/>
            <person name="Couturier J."/>
            <person name="Covert S."/>
            <person name="Cronk Q."/>
            <person name="Cunningham R."/>
            <person name="Davis J."/>
            <person name="Degroeve S."/>
            <person name="Dejardin A."/>
            <person name="Depamphilis C."/>
            <person name="Detter J."/>
            <person name="Dirks B."/>
            <person name="Dubchak I."/>
            <person name="Duplessis S."/>
            <person name="Ehlting J."/>
            <person name="Ellis B."/>
            <person name="Gendler K."/>
            <person name="Goodstein D."/>
            <person name="Gribskov M."/>
            <person name="Grimwood J."/>
            <person name="Groover A."/>
            <person name="Gunter L."/>
            <person name="Hamberger B."/>
            <person name="Heinze B."/>
            <person name="Helariutta Y."/>
            <person name="Henrissat B."/>
            <person name="Holligan D."/>
            <person name="Holt R."/>
            <person name="Huang W."/>
            <person name="Islam-Faridi N."/>
            <person name="Jones S."/>
            <person name="Jones-Rhoades M."/>
            <person name="Jorgensen R."/>
            <person name="Joshi C."/>
            <person name="Kangasjarvi J."/>
            <person name="Karlsson J."/>
            <person name="Kelleher C."/>
            <person name="Kirkpatrick R."/>
            <person name="Kirst M."/>
            <person name="Kohler A."/>
            <person name="Kalluri U."/>
            <person name="Larimer F."/>
            <person name="Leebens-Mack J."/>
            <person name="Leple J.C."/>
            <person name="Locascio P."/>
            <person name="Lou Y."/>
            <person name="Lucas S."/>
            <person name="Martin F."/>
            <person name="Montanini B."/>
            <person name="Napoli C."/>
            <person name="Nelson D.R."/>
            <person name="Nelson C."/>
            <person name="Nieminen K."/>
            <person name="Nilsson O."/>
            <person name="Pereda V."/>
            <person name="Peter G."/>
            <person name="Philippe R."/>
            <person name="Pilate G."/>
            <person name="Poliakov A."/>
            <person name="Razumovskaya J."/>
            <person name="Richardson P."/>
            <person name="Rinaldi C."/>
            <person name="Ritland K."/>
            <person name="Rouze P."/>
            <person name="Ryaboy D."/>
            <person name="Schmutz J."/>
            <person name="Schrader J."/>
            <person name="Segerman B."/>
            <person name="Shin H."/>
            <person name="Siddiqui A."/>
            <person name="Sterky F."/>
            <person name="Terry A."/>
            <person name="Tsai C.J."/>
            <person name="Uberbacher E."/>
            <person name="Unneberg P."/>
            <person name="Vahala J."/>
            <person name="Wall K."/>
            <person name="Wessler S."/>
            <person name="Yang G."/>
            <person name="Yin T."/>
            <person name="Douglas C."/>
            <person name="Marra M."/>
            <person name="Sandberg G."/>
            <person name="Van de Peer Y."/>
            <person name="Rokhsar D."/>
        </authorList>
    </citation>
    <scope>NUCLEOTIDE SEQUENCE [LARGE SCALE GENOMIC DNA]</scope>
    <source>
        <strain evidence="2">cv. Nisqually</strain>
    </source>
</reference>
<proteinExistence type="predicted"/>
<name>B9I8G5_POPTR</name>
<dbReference type="Proteomes" id="UP000006729">
    <property type="component" value="Chromosome 13"/>
</dbReference>